<gene>
    <name evidence="1" type="ORF">dnm_041400</name>
</gene>
<dbReference type="NCBIfam" id="TIGR01784">
    <property type="entry name" value="T_den_put_tspse"/>
    <property type="match status" value="1"/>
</dbReference>
<dbReference type="AlphaFoldDB" id="A0A975BLW0"/>
<dbReference type="EMBL" id="CP061800">
    <property type="protein sequence ID" value="QTA88099.1"/>
    <property type="molecule type" value="Genomic_DNA"/>
</dbReference>
<dbReference type="KEGG" id="dmm:dnm_041400"/>
<proteinExistence type="predicted"/>
<accession>A0A975BLW0</accession>
<dbReference type="InterPro" id="IPR010106">
    <property type="entry name" value="RpnA"/>
</dbReference>
<evidence type="ECO:0000313" key="1">
    <source>
        <dbReference type="EMBL" id="QTA88099.1"/>
    </source>
</evidence>
<keyword evidence="2" id="KW-1185">Reference proteome</keyword>
<evidence type="ECO:0000313" key="2">
    <source>
        <dbReference type="Proteomes" id="UP000663722"/>
    </source>
</evidence>
<organism evidence="1 2">
    <name type="scientific">Desulfonema magnum</name>
    <dbReference type="NCBI Taxonomy" id="45655"/>
    <lineage>
        <taxon>Bacteria</taxon>
        <taxon>Pseudomonadati</taxon>
        <taxon>Thermodesulfobacteriota</taxon>
        <taxon>Desulfobacteria</taxon>
        <taxon>Desulfobacterales</taxon>
        <taxon>Desulfococcaceae</taxon>
        <taxon>Desulfonema</taxon>
    </lineage>
</organism>
<name>A0A975BLW0_9BACT</name>
<dbReference type="Pfam" id="PF12784">
    <property type="entry name" value="PDDEXK_2"/>
    <property type="match status" value="1"/>
</dbReference>
<sequence length="163" mass="18927">MFLTRITREPKNLVINFLNAVLETDEENRITEVTILNPYNEREFENAKLSIVDVKVRDESGRYYQIEIQLSVAPWLSGRMLHNWAALYHSQMEKGEAYDSLKPAISIWILDGVLFAPSEEASDTDAYLHLAFEARERSLGFRMTRDFGIHMFLNVARNFVPNL</sequence>
<dbReference type="PANTHER" id="PTHR41317">
    <property type="entry name" value="PD-(D_E)XK NUCLEASE FAMILY TRANSPOSASE"/>
    <property type="match status" value="1"/>
</dbReference>
<dbReference type="RefSeq" id="WP_276571883.1">
    <property type="nucleotide sequence ID" value="NZ_CP061800.1"/>
</dbReference>
<protein>
    <submittedName>
        <fullName evidence="1">Transposase, RpnA-like</fullName>
    </submittedName>
</protein>
<dbReference type="PANTHER" id="PTHR41317:SF1">
    <property type="entry name" value="PD-(D_E)XK NUCLEASE FAMILY TRANSPOSASE"/>
    <property type="match status" value="1"/>
</dbReference>
<dbReference type="Proteomes" id="UP000663722">
    <property type="component" value="Chromosome"/>
</dbReference>
<reference evidence="1" key="1">
    <citation type="journal article" date="2021" name="Microb. Physiol.">
        <title>Proteogenomic Insights into the Physiology of Marine, Sulfate-Reducing, Filamentous Desulfonema limicola and Desulfonema magnum.</title>
        <authorList>
            <person name="Schnaars V."/>
            <person name="Wohlbrand L."/>
            <person name="Scheve S."/>
            <person name="Hinrichs C."/>
            <person name="Reinhardt R."/>
            <person name="Rabus R."/>
        </authorList>
    </citation>
    <scope>NUCLEOTIDE SEQUENCE</scope>
    <source>
        <strain evidence="1">4be13</strain>
    </source>
</reference>